<dbReference type="EnsemblPlants" id="KQL22694">
    <property type="protein sequence ID" value="KQL22694"/>
    <property type="gene ID" value="SETIT_033804mg"/>
</dbReference>
<reference evidence="1" key="2">
    <citation type="submission" date="2018-08" db="UniProtKB">
        <authorList>
            <consortium name="EnsemblPlants"/>
        </authorList>
    </citation>
    <scope>IDENTIFICATION</scope>
    <source>
        <strain evidence="1">Yugu1</strain>
    </source>
</reference>
<dbReference type="Gramene" id="KQL22694">
    <property type="protein sequence ID" value="KQL22694"/>
    <property type="gene ID" value="SETIT_033804mg"/>
</dbReference>
<name>K4A4K0_SETIT</name>
<evidence type="ECO:0000313" key="1">
    <source>
        <dbReference type="EnsemblPlants" id="KQL22694"/>
    </source>
</evidence>
<accession>K4A4K0</accession>
<dbReference type="HOGENOM" id="CLU_3192265_0_0_1"/>
<dbReference type="Proteomes" id="UP000004995">
    <property type="component" value="Unassembled WGS sequence"/>
</dbReference>
<dbReference type="EMBL" id="AGNK02000705">
    <property type="status" value="NOT_ANNOTATED_CDS"/>
    <property type="molecule type" value="Genomic_DNA"/>
</dbReference>
<keyword evidence="2" id="KW-1185">Reference proteome</keyword>
<reference evidence="2" key="1">
    <citation type="journal article" date="2012" name="Nat. Biotechnol.">
        <title>Reference genome sequence of the model plant Setaria.</title>
        <authorList>
            <person name="Bennetzen J.L."/>
            <person name="Schmutz J."/>
            <person name="Wang H."/>
            <person name="Percifield R."/>
            <person name="Hawkins J."/>
            <person name="Pontaroli A.C."/>
            <person name="Estep M."/>
            <person name="Feng L."/>
            <person name="Vaughn J.N."/>
            <person name="Grimwood J."/>
            <person name="Jenkins J."/>
            <person name="Barry K."/>
            <person name="Lindquist E."/>
            <person name="Hellsten U."/>
            <person name="Deshpande S."/>
            <person name="Wang X."/>
            <person name="Wu X."/>
            <person name="Mitros T."/>
            <person name="Triplett J."/>
            <person name="Yang X."/>
            <person name="Ye C.Y."/>
            <person name="Mauro-Herrera M."/>
            <person name="Wang L."/>
            <person name="Li P."/>
            <person name="Sharma M."/>
            <person name="Sharma R."/>
            <person name="Ronald P.C."/>
            <person name="Panaud O."/>
            <person name="Kellogg E.A."/>
            <person name="Brutnell T.P."/>
            <person name="Doust A.N."/>
            <person name="Tuskan G.A."/>
            <person name="Rokhsar D."/>
            <person name="Devos K.M."/>
        </authorList>
    </citation>
    <scope>NUCLEOTIDE SEQUENCE [LARGE SCALE GENOMIC DNA]</scope>
    <source>
        <strain evidence="2">cv. Yugu1</strain>
    </source>
</reference>
<protein>
    <submittedName>
        <fullName evidence="1">Uncharacterized protein</fullName>
    </submittedName>
</protein>
<evidence type="ECO:0000313" key="2">
    <source>
        <dbReference type="Proteomes" id="UP000004995"/>
    </source>
</evidence>
<organism evidence="1 2">
    <name type="scientific">Setaria italica</name>
    <name type="common">Foxtail millet</name>
    <name type="synonym">Panicum italicum</name>
    <dbReference type="NCBI Taxonomy" id="4555"/>
    <lineage>
        <taxon>Eukaryota</taxon>
        <taxon>Viridiplantae</taxon>
        <taxon>Streptophyta</taxon>
        <taxon>Embryophyta</taxon>
        <taxon>Tracheophyta</taxon>
        <taxon>Spermatophyta</taxon>
        <taxon>Magnoliopsida</taxon>
        <taxon>Liliopsida</taxon>
        <taxon>Poales</taxon>
        <taxon>Poaceae</taxon>
        <taxon>PACMAD clade</taxon>
        <taxon>Panicoideae</taxon>
        <taxon>Panicodae</taxon>
        <taxon>Paniceae</taxon>
        <taxon>Cenchrinae</taxon>
        <taxon>Setaria</taxon>
    </lineage>
</organism>
<dbReference type="AlphaFoldDB" id="K4A4K0"/>
<sequence length="46" mass="5539">MHPSQISNFKKHECQRLLHRLSLDGRCFLKHVFQWASLSSRFRKAN</sequence>
<proteinExistence type="predicted"/>
<dbReference type="InParanoid" id="K4A4K0"/>